<protein>
    <submittedName>
        <fullName evidence="1">Uncharacterized protein</fullName>
    </submittedName>
</protein>
<dbReference type="EMBL" id="CM017321">
    <property type="protein sequence ID" value="KAE7998456.1"/>
    <property type="molecule type" value="Genomic_DNA"/>
</dbReference>
<reference evidence="1 2" key="1">
    <citation type="submission" date="2019-06" db="EMBL/GenBank/DDBJ databases">
        <title>A chromosomal-level reference genome of Carpinus fangiana (Coryloideae, Betulaceae).</title>
        <authorList>
            <person name="Yang X."/>
            <person name="Wang Z."/>
            <person name="Zhang L."/>
            <person name="Hao G."/>
            <person name="Liu J."/>
            <person name="Yang Y."/>
        </authorList>
    </citation>
    <scope>NUCLEOTIDE SEQUENCE [LARGE SCALE GENOMIC DNA]</scope>
    <source>
        <strain evidence="1">Cfa_2016G</strain>
        <tissue evidence="1">Leaf</tissue>
    </source>
</reference>
<dbReference type="OrthoDB" id="1921208at2759"/>
<dbReference type="AlphaFoldDB" id="A0A5N6QGL6"/>
<keyword evidence="2" id="KW-1185">Reference proteome</keyword>
<accession>A0A5N6QGL6</accession>
<dbReference type="Proteomes" id="UP000327013">
    <property type="component" value="Chromosome 1"/>
</dbReference>
<sequence length="87" mass="9358">MGALSNLHNPSLGSGRVIGVGLWVGNVWLLPMGSHHTITNHGALEIELLSGEDAPLLVWWGTLLVRGGVSCLSCSIARVQCHQLWTY</sequence>
<proteinExistence type="predicted"/>
<evidence type="ECO:0000313" key="1">
    <source>
        <dbReference type="EMBL" id="KAE7998456.1"/>
    </source>
</evidence>
<evidence type="ECO:0000313" key="2">
    <source>
        <dbReference type="Proteomes" id="UP000327013"/>
    </source>
</evidence>
<organism evidence="1 2">
    <name type="scientific">Carpinus fangiana</name>
    <dbReference type="NCBI Taxonomy" id="176857"/>
    <lineage>
        <taxon>Eukaryota</taxon>
        <taxon>Viridiplantae</taxon>
        <taxon>Streptophyta</taxon>
        <taxon>Embryophyta</taxon>
        <taxon>Tracheophyta</taxon>
        <taxon>Spermatophyta</taxon>
        <taxon>Magnoliopsida</taxon>
        <taxon>eudicotyledons</taxon>
        <taxon>Gunneridae</taxon>
        <taxon>Pentapetalae</taxon>
        <taxon>rosids</taxon>
        <taxon>fabids</taxon>
        <taxon>Fagales</taxon>
        <taxon>Betulaceae</taxon>
        <taxon>Carpinus</taxon>
    </lineage>
</organism>
<name>A0A5N6QGL6_9ROSI</name>
<gene>
    <name evidence="1" type="ORF">FH972_003001</name>
</gene>